<keyword evidence="2" id="KW-1185">Reference proteome</keyword>
<dbReference type="Proteomes" id="UP000184073">
    <property type="component" value="Unassembled WGS sequence"/>
</dbReference>
<reference evidence="2" key="1">
    <citation type="journal article" date="2017" name="Genome Biol.">
        <title>Comparative genomics reveals high biological diversity and specific adaptations in the industrially and medically important fungal genus Aspergillus.</title>
        <authorList>
            <person name="de Vries R.P."/>
            <person name="Riley R."/>
            <person name="Wiebenga A."/>
            <person name="Aguilar-Osorio G."/>
            <person name="Amillis S."/>
            <person name="Uchima C.A."/>
            <person name="Anderluh G."/>
            <person name="Asadollahi M."/>
            <person name="Askin M."/>
            <person name="Barry K."/>
            <person name="Battaglia E."/>
            <person name="Bayram O."/>
            <person name="Benocci T."/>
            <person name="Braus-Stromeyer S.A."/>
            <person name="Caldana C."/>
            <person name="Canovas D."/>
            <person name="Cerqueira G.C."/>
            <person name="Chen F."/>
            <person name="Chen W."/>
            <person name="Choi C."/>
            <person name="Clum A."/>
            <person name="Dos Santos R.A."/>
            <person name="Damasio A.R."/>
            <person name="Diallinas G."/>
            <person name="Emri T."/>
            <person name="Fekete E."/>
            <person name="Flipphi M."/>
            <person name="Freyberg S."/>
            <person name="Gallo A."/>
            <person name="Gournas C."/>
            <person name="Habgood R."/>
            <person name="Hainaut M."/>
            <person name="Harispe M.L."/>
            <person name="Henrissat B."/>
            <person name="Hilden K.S."/>
            <person name="Hope R."/>
            <person name="Hossain A."/>
            <person name="Karabika E."/>
            <person name="Karaffa L."/>
            <person name="Karanyi Z."/>
            <person name="Krasevec N."/>
            <person name="Kuo A."/>
            <person name="Kusch H."/>
            <person name="LaButti K."/>
            <person name="Lagendijk E.L."/>
            <person name="Lapidus A."/>
            <person name="Levasseur A."/>
            <person name="Lindquist E."/>
            <person name="Lipzen A."/>
            <person name="Logrieco A.F."/>
            <person name="MacCabe A."/>
            <person name="Maekelae M.R."/>
            <person name="Malavazi I."/>
            <person name="Melin P."/>
            <person name="Meyer V."/>
            <person name="Mielnichuk N."/>
            <person name="Miskei M."/>
            <person name="Molnar A.P."/>
            <person name="Mule G."/>
            <person name="Ngan C.Y."/>
            <person name="Orejas M."/>
            <person name="Orosz E."/>
            <person name="Ouedraogo J.P."/>
            <person name="Overkamp K.M."/>
            <person name="Park H.-S."/>
            <person name="Perrone G."/>
            <person name="Piumi F."/>
            <person name="Punt P.J."/>
            <person name="Ram A.F."/>
            <person name="Ramon A."/>
            <person name="Rauscher S."/>
            <person name="Record E."/>
            <person name="Riano-Pachon D.M."/>
            <person name="Robert V."/>
            <person name="Roehrig J."/>
            <person name="Ruller R."/>
            <person name="Salamov A."/>
            <person name="Salih N.S."/>
            <person name="Samson R.A."/>
            <person name="Sandor E."/>
            <person name="Sanguinetti M."/>
            <person name="Schuetze T."/>
            <person name="Sepcic K."/>
            <person name="Shelest E."/>
            <person name="Sherlock G."/>
            <person name="Sophianopoulou V."/>
            <person name="Squina F.M."/>
            <person name="Sun H."/>
            <person name="Susca A."/>
            <person name="Todd R.B."/>
            <person name="Tsang A."/>
            <person name="Unkles S.E."/>
            <person name="van de Wiele N."/>
            <person name="van Rossen-Uffink D."/>
            <person name="Oliveira J.V."/>
            <person name="Vesth T.C."/>
            <person name="Visser J."/>
            <person name="Yu J.-H."/>
            <person name="Zhou M."/>
            <person name="Andersen M.R."/>
            <person name="Archer D.B."/>
            <person name="Baker S.E."/>
            <person name="Benoit I."/>
            <person name="Brakhage A.A."/>
            <person name="Braus G.H."/>
            <person name="Fischer R."/>
            <person name="Frisvad J.C."/>
            <person name="Goldman G.H."/>
            <person name="Houbraken J."/>
            <person name="Oakley B."/>
            <person name="Pocsi I."/>
            <person name="Scazzocchio C."/>
            <person name="Seiboth B."/>
            <person name="vanKuyk P.A."/>
            <person name="Wortman J."/>
            <person name="Dyer P.S."/>
            <person name="Grigoriev I.V."/>
        </authorList>
    </citation>
    <scope>NUCLEOTIDE SEQUENCE [LARGE SCALE GENOMIC DNA]</scope>
    <source>
        <strain evidence="2">CBS 583.65</strain>
    </source>
</reference>
<organism evidence="1 2">
    <name type="scientific">Aspergillus versicolor CBS 583.65</name>
    <dbReference type="NCBI Taxonomy" id="1036611"/>
    <lineage>
        <taxon>Eukaryota</taxon>
        <taxon>Fungi</taxon>
        <taxon>Dikarya</taxon>
        <taxon>Ascomycota</taxon>
        <taxon>Pezizomycotina</taxon>
        <taxon>Eurotiomycetes</taxon>
        <taxon>Eurotiomycetidae</taxon>
        <taxon>Eurotiales</taxon>
        <taxon>Aspergillaceae</taxon>
        <taxon>Aspergillus</taxon>
        <taxon>Aspergillus subgen. Nidulantes</taxon>
    </lineage>
</organism>
<accession>A0A1L9P9P1</accession>
<sequence length="80" mass="9331">MASSHAFIPPEPYFRRTICCLVYFLIVVKWCHNGRCDGTNLNLYGYGRNDQVNCTSLAQVEGVLTFRKVRWMCWLPGKER</sequence>
<evidence type="ECO:0000313" key="1">
    <source>
        <dbReference type="EMBL" id="OJI98241.1"/>
    </source>
</evidence>
<gene>
    <name evidence="1" type="ORF">ASPVEDRAFT_450620</name>
</gene>
<name>A0A1L9P9P1_ASPVE</name>
<dbReference type="GeneID" id="63728708"/>
<evidence type="ECO:0000313" key="2">
    <source>
        <dbReference type="Proteomes" id="UP000184073"/>
    </source>
</evidence>
<proteinExistence type="predicted"/>
<dbReference type="VEuPathDB" id="FungiDB:ASPVEDRAFT_450620"/>
<dbReference type="RefSeq" id="XP_040664004.1">
    <property type="nucleotide sequence ID" value="XM_040813197.1"/>
</dbReference>
<dbReference type="EMBL" id="KV878126">
    <property type="protein sequence ID" value="OJI98241.1"/>
    <property type="molecule type" value="Genomic_DNA"/>
</dbReference>
<dbReference type="AlphaFoldDB" id="A0A1L9P9P1"/>
<protein>
    <submittedName>
        <fullName evidence="1">Uncharacterized protein</fullName>
    </submittedName>
</protein>